<evidence type="ECO:0000256" key="3">
    <source>
        <dbReference type="ARBA" id="ARBA00022692"/>
    </source>
</evidence>
<evidence type="ECO:0000313" key="10">
    <source>
        <dbReference type="Proteomes" id="UP000298663"/>
    </source>
</evidence>
<evidence type="ECO:0000256" key="1">
    <source>
        <dbReference type="ARBA" id="ARBA00004141"/>
    </source>
</evidence>
<dbReference type="PANTHER" id="PTHR10926:SF0">
    <property type="entry name" value="CDC50, ISOFORM A"/>
    <property type="match status" value="1"/>
</dbReference>
<evidence type="ECO:0000256" key="7">
    <source>
        <dbReference type="SAM" id="Phobius"/>
    </source>
</evidence>
<dbReference type="AlphaFoldDB" id="A0A4U5MM16"/>
<dbReference type="EMBL" id="AZBU02000007">
    <property type="protein sequence ID" value="TKR70517.1"/>
    <property type="molecule type" value="Genomic_DNA"/>
</dbReference>
<dbReference type="GO" id="GO:0005794">
    <property type="term" value="C:Golgi apparatus"/>
    <property type="evidence" value="ECO:0007669"/>
    <property type="project" value="TreeGrafter"/>
</dbReference>
<keyword evidence="10" id="KW-1185">Reference proteome</keyword>
<reference evidence="9 10" key="1">
    <citation type="journal article" date="2015" name="Genome Biol.">
        <title>Comparative genomics of Steinernema reveals deeply conserved gene regulatory networks.</title>
        <authorList>
            <person name="Dillman A.R."/>
            <person name="Macchietto M."/>
            <person name="Porter C.F."/>
            <person name="Rogers A."/>
            <person name="Williams B."/>
            <person name="Antoshechkin I."/>
            <person name="Lee M.M."/>
            <person name="Goodwin Z."/>
            <person name="Lu X."/>
            <person name="Lewis E.E."/>
            <person name="Goodrich-Blair H."/>
            <person name="Stock S.P."/>
            <person name="Adams B.J."/>
            <person name="Sternberg P.W."/>
            <person name="Mortazavi A."/>
        </authorList>
    </citation>
    <scope>NUCLEOTIDE SEQUENCE [LARGE SCALE GENOMIC DNA]</scope>
    <source>
        <strain evidence="9 10">ALL</strain>
    </source>
</reference>
<keyword evidence="5 6" id="KW-0472">Membrane</keyword>
<feature type="signal peptide" evidence="8">
    <location>
        <begin position="1"/>
        <end position="23"/>
    </location>
</feature>
<keyword evidence="8" id="KW-0732">Signal</keyword>
<dbReference type="PIRSF" id="PIRSF015840">
    <property type="entry name" value="DUF284_TM_euk"/>
    <property type="match status" value="1"/>
</dbReference>
<proteinExistence type="inferred from homology"/>
<keyword evidence="3 7" id="KW-0812">Transmembrane</keyword>
<name>A0A4U5MM16_STECR</name>
<evidence type="ECO:0000313" key="9">
    <source>
        <dbReference type="EMBL" id="TKR70517.1"/>
    </source>
</evidence>
<reference evidence="9 10" key="2">
    <citation type="journal article" date="2019" name="G3 (Bethesda)">
        <title>Hybrid Assembly of the Genome of the Entomopathogenic Nematode Steinernema carpocapsae Identifies the X-Chromosome.</title>
        <authorList>
            <person name="Serra L."/>
            <person name="Macchietto M."/>
            <person name="Macias-Munoz A."/>
            <person name="McGill C.J."/>
            <person name="Rodriguez I.M."/>
            <person name="Rodriguez B."/>
            <person name="Murad R."/>
            <person name="Mortazavi A."/>
        </authorList>
    </citation>
    <scope>NUCLEOTIDE SEQUENCE [LARGE SCALE GENOMIC DNA]</scope>
    <source>
        <strain evidence="9 10">ALL</strain>
    </source>
</reference>
<comment type="similarity">
    <text evidence="2 6">Belongs to the CDC50/LEM3 family.</text>
</comment>
<dbReference type="Pfam" id="PF03381">
    <property type="entry name" value="CDC50"/>
    <property type="match status" value="1"/>
</dbReference>
<comment type="caution">
    <text evidence="9">The sequence shown here is derived from an EMBL/GenBank/DDBJ whole genome shotgun (WGS) entry which is preliminary data.</text>
</comment>
<dbReference type="PANTHER" id="PTHR10926">
    <property type="entry name" value="CELL CYCLE CONTROL PROTEIN 50"/>
    <property type="match status" value="1"/>
</dbReference>
<dbReference type="GO" id="GO:0005886">
    <property type="term" value="C:plasma membrane"/>
    <property type="evidence" value="ECO:0007669"/>
    <property type="project" value="TreeGrafter"/>
</dbReference>
<dbReference type="STRING" id="34508.A0A4U5MM16"/>
<dbReference type="OrthoDB" id="340608at2759"/>
<sequence>MFLIGIAFIPIGVVLYLANAGVGEFDLTYGRPDPHIVTDHTVLKNVNATAHPNRDNVTFDLDDKFQNDKDIYFYYRLENYLQNYRSYRTLCREPYRSAILSDGSNVSIAPCGAIANSMFNDSFELYYYGERVPLTYKGVAWEVDKTVKFKNPTGKLWEELKQKTAKPTNWLKHVTELDLEDPDNNGYQNVDFIVWMRTAALPDFRKLYRILDRNKSATFARGLPPGRYELVIFDNYPVSRFHAKKHFIISSTSWVGGKNSFLGITYMVVGSLCIVLGCIFLVIHLNFGNSLREMGSIKES</sequence>
<evidence type="ECO:0000256" key="8">
    <source>
        <dbReference type="SAM" id="SignalP"/>
    </source>
</evidence>
<protein>
    <recommendedName>
        <fullName evidence="11">Cell cycle control protein 50A</fullName>
    </recommendedName>
</protein>
<evidence type="ECO:0000256" key="6">
    <source>
        <dbReference type="PIRNR" id="PIRNR015840"/>
    </source>
</evidence>
<evidence type="ECO:0000256" key="2">
    <source>
        <dbReference type="ARBA" id="ARBA00009457"/>
    </source>
</evidence>
<comment type="subcellular location">
    <subcellularLocation>
        <location evidence="1">Membrane</location>
        <topology evidence="1">Multi-pass membrane protein</topology>
    </subcellularLocation>
</comment>
<accession>A0A4U5MM16</accession>
<organism evidence="9 10">
    <name type="scientific">Steinernema carpocapsae</name>
    <name type="common">Entomopathogenic nematode</name>
    <dbReference type="NCBI Taxonomy" id="34508"/>
    <lineage>
        <taxon>Eukaryota</taxon>
        <taxon>Metazoa</taxon>
        <taxon>Ecdysozoa</taxon>
        <taxon>Nematoda</taxon>
        <taxon>Chromadorea</taxon>
        <taxon>Rhabditida</taxon>
        <taxon>Tylenchina</taxon>
        <taxon>Panagrolaimomorpha</taxon>
        <taxon>Strongyloidoidea</taxon>
        <taxon>Steinernematidae</taxon>
        <taxon>Steinernema</taxon>
    </lineage>
</organism>
<evidence type="ECO:0008006" key="11">
    <source>
        <dbReference type="Google" id="ProtNLM"/>
    </source>
</evidence>
<dbReference type="Proteomes" id="UP000298663">
    <property type="component" value="Unassembled WGS sequence"/>
</dbReference>
<dbReference type="GO" id="GO:0005783">
    <property type="term" value="C:endoplasmic reticulum"/>
    <property type="evidence" value="ECO:0007669"/>
    <property type="project" value="TreeGrafter"/>
</dbReference>
<keyword evidence="4 7" id="KW-1133">Transmembrane helix</keyword>
<evidence type="ECO:0000256" key="5">
    <source>
        <dbReference type="ARBA" id="ARBA00023136"/>
    </source>
</evidence>
<feature type="transmembrane region" description="Helical" evidence="7">
    <location>
        <begin position="261"/>
        <end position="287"/>
    </location>
</feature>
<dbReference type="InterPro" id="IPR005045">
    <property type="entry name" value="CDC50/LEM3_fam"/>
</dbReference>
<feature type="chain" id="PRO_5020775593" description="Cell cycle control protein 50A" evidence="8">
    <location>
        <begin position="24"/>
        <end position="300"/>
    </location>
</feature>
<evidence type="ECO:0000256" key="4">
    <source>
        <dbReference type="ARBA" id="ARBA00022989"/>
    </source>
</evidence>
<gene>
    <name evidence="9" type="ORF">L596_022537</name>
</gene>